<evidence type="ECO:0000256" key="9">
    <source>
        <dbReference type="ARBA" id="ARBA00022833"/>
    </source>
</evidence>
<dbReference type="PRINTS" id="PR00906">
    <property type="entry name" value="SECA"/>
</dbReference>
<evidence type="ECO:0000256" key="7">
    <source>
        <dbReference type="ARBA" id="ARBA00022723"/>
    </source>
</evidence>
<dbReference type="InterPro" id="IPR036670">
    <property type="entry name" value="SecA_X-link_sf"/>
</dbReference>
<evidence type="ECO:0000256" key="10">
    <source>
        <dbReference type="ARBA" id="ARBA00022840"/>
    </source>
</evidence>
<dbReference type="FunFam" id="3.40.50.300:FF:000334">
    <property type="entry name" value="Protein translocase subunit SecA"/>
    <property type="match status" value="1"/>
</dbReference>
<evidence type="ECO:0000313" key="20">
    <source>
        <dbReference type="EMBL" id="OEG71285.1"/>
    </source>
</evidence>
<dbReference type="InterPro" id="IPR036266">
    <property type="entry name" value="SecA_Wing/Scaffold_sf"/>
</dbReference>
<dbReference type="FunFam" id="3.40.50.300:FF:000429">
    <property type="entry name" value="Preprotein translocase subunit SecA"/>
    <property type="match status" value="1"/>
</dbReference>
<dbReference type="Pfam" id="PF07516">
    <property type="entry name" value="SecA_SW"/>
    <property type="match status" value="1"/>
</dbReference>
<evidence type="ECO:0000259" key="19">
    <source>
        <dbReference type="PROSITE" id="PS51196"/>
    </source>
</evidence>
<dbReference type="EMBL" id="LNVX01000227">
    <property type="protein sequence ID" value="OEG71285.1"/>
    <property type="molecule type" value="Genomic_DNA"/>
</dbReference>
<keyword evidence="6 15" id="KW-0963">Cytoplasm</keyword>
<keyword evidence="5 15" id="KW-1003">Cell membrane</keyword>
<evidence type="ECO:0000259" key="18">
    <source>
        <dbReference type="PROSITE" id="PS51194"/>
    </source>
</evidence>
<gene>
    <name evidence="15 20" type="primary">secA</name>
    <name evidence="20" type="synonym">azi</name>
    <name evidence="20" type="synonym">div</name>
    <name evidence="20" type="ORF">ATZ36_15865</name>
</gene>
<dbReference type="InterPro" id="IPR001650">
    <property type="entry name" value="Helicase_C-like"/>
</dbReference>
<dbReference type="GO" id="GO:0008564">
    <property type="term" value="F:protein-exporting ATPase activity"/>
    <property type="evidence" value="ECO:0007669"/>
    <property type="project" value="UniProtKB-EC"/>
</dbReference>
<proteinExistence type="inferred from homology"/>
<dbReference type="InterPro" id="IPR000185">
    <property type="entry name" value="SecA"/>
</dbReference>
<dbReference type="Gene3D" id="1.10.3060.10">
    <property type="entry name" value="Helical scaffold and wing domains of SecA"/>
    <property type="match status" value="1"/>
</dbReference>
<dbReference type="FunFam" id="1.10.3060.10:FF:000003">
    <property type="entry name" value="Protein translocase subunit SecA"/>
    <property type="match status" value="1"/>
</dbReference>
<keyword evidence="9" id="KW-0862">Zinc</keyword>
<dbReference type="InterPro" id="IPR044722">
    <property type="entry name" value="SecA_SF2_C"/>
</dbReference>
<evidence type="ECO:0000256" key="3">
    <source>
        <dbReference type="ARBA" id="ARBA00007650"/>
    </source>
</evidence>
<evidence type="ECO:0000256" key="2">
    <source>
        <dbReference type="ARBA" id="ARBA00004170"/>
    </source>
</evidence>
<dbReference type="Pfam" id="PF21090">
    <property type="entry name" value="P-loop_SecA"/>
    <property type="match status" value="1"/>
</dbReference>
<dbReference type="CDD" id="cd17928">
    <property type="entry name" value="DEXDc_SecA"/>
    <property type="match status" value="1"/>
</dbReference>
<comment type="subunit">
    <text evidence="15">Monomer and homodimer. Part of the essential Sec protein translocation apparatus which comprises SecA, SecYEG and auxiliary proteins SecDF. Other proteins may also be involved.</text>
</comment>
<evidence type="ECO:0000256" key="4">
    <source>
        <dbReference type="ARBA" id="ARBA00022448"/>
    </source>
</evidence>
<dbReference type="SUPFAM" id="SSF52540">
    <property type="entry name" value="P-loop containing nucleoside triphosphate hydrolases"/>
    <property type="match status" value="2"/>
</dbReference>
<evidence type="ECO:0000256" key="15">
    <source>
        <dbReference type="HAMAP-Rule" id="MF_01382"/>
    </source>
</evidence>
<dbReference type="PANTHER" id="PTHR30612">
    <property type="entry name" value="SECA INNER MEMBRANE COMPONENT OF SEC PROTEIN SECRETION SYSTEM"/>
    <property type="match status" value="1"/>
</dbReference>
<dbReference type="InterPro" id="IPR011116">
    <property type="entry name" value="SecA_Wing/Scaffold"/>
</dbReference>
<keyword evidence="11 15" id="KW-0653">Protein transport</keyword>
<comment type="caution">
    <text evidence="20">The sequence shown here is derived from an EMBL/GenBank/DDBJ whole genome shotgun (WGS) entry which is preliminary data.</text>
</comment>
<feature type="binding site" evidence="15">
    <location>
        <position position="513"/>
    </location>
    <ligand>
        <name>ATP</name>
        <dbReference type="ChEBI" id="CHEBI:30616"/>
    </ligand>
</feature>
<evidence type="ECO:0000313" key="21">
    <source>
        <dbReference type="Proteomes" id="UP000095237"/>
    </source>
</evidence>
<feature type="binding site" evidence="15">
    <location>
        <position position="86"/>
    </location>
    <ligand>
        <name>ATP</name>
        <dbReference type="ChEBI" id="CHEBI:30616"/>
    </ligand>
</feature>
<dbReference type="NCBIfam" id="NF009538">
    <property type="entry name" value="PRK12904.1"/>
    <property type="match status" value="1"/>
</dbReference>
<dbReference type="GO" id="GO:0006605">
    <property type="term" value="P:protein targeting"/>
    <property type="evidence" value="ECO:0007669"/>
    <property type="project" value="UniProtKB-UniRule"/>
</dbReference>
<dbReference type="InterPro" id="IPR004027">
    <property type="entry name" value="SEC_C_motif"/>
</dbReference>
<dbReference type="Gene3D" id="3.40.50.300">
    <property type="entry name" value="P-loop containing nucleotide triphosphate hydrolases"/>
    <property type="match status" value="3"/>
</dbReference>
<evidence type="ECO:0000256" key="5">
    <source>
        <dbReference type="ARBA" id="ARBA00022475"/>
    </source>
</evidence>
<dbReference type="InterPro" id="IPR011130">
    <property type="entry name" value="SecA_preprotein_X-link_dom"/>
</dbReference>
<keyword evidence="8 15" id="KW-0547">Nucleotide-binding</keyword>
<dbReference type="InterPro" id="IPR014018">
    <property type="entry name" value="SecA_motor_DEAD"/>
</dbReference>
<dbReference type="SUPFAM" id="SSF81886">
    <property type="entry name" value="Helical scaffold and wing domains of SecA"/>
    <property type="match status" value="1"/>
</dbReference>
<evidence type="ECO:0000256" key="6">
    <source>
        <dbReference type="ARBA" id="ARBA00022490"/>
    </source>
</evidence>
<protein>
    <recommendedName>
        <fullName evidence="15 16">Protein translocase subunit SecA</fullName>
        <ecNumber evidence="15">7.4.2.8</ecNumber>
    </recommendedName>
</protein>
<feature type="domain" description="Helicase ATP-binding" evidence="17">
    <location>
        <begin position="88"/>
        <end position="247"/>
    </location>
</feature>
<organism evidence="20 21">
    <name type="scientific">Endomicrobium trichonymphae</name>
    <dbReference type="NCBI Taxonomy" id="1408204"/>
    <lineage>
        <taxon>Bacteria</taxon>
        <taxon>Pseudomonadati</taxon>
        <taxon>Elusimicrobiota</taxon>
        <taxon>Endomicrobiia</taxon>
        <taxon>Endomicrobiales</taxon>
        <taxon>Endomicrobiaceae</taxon>
        <taxon>Candidatus Endomicrobiellum</taxon>
    </lineage>
</organism>
<evidence type="ECO:0000256" key="1">
    <source>
        <dbReference type="ARBA" id="ARBA00001947"/>
    </source>
</evidence>
<keyword evidence="4 15" id="KW-0813">Transport</keyword>
<dbReference type="Pfam" id="PF01043">
    <property type="entry name" value="SecA_PP_bind"/>
    <property type="match status" value="1"/>
</dbReference>
<keyword evidence="10 15" id="KW-0067">ATP-binding</keyword>
<evidence type="ECO:0000256" key="12">
    <source>
        <dbReference type="ARBA" id="ARBA00022967"/>
    </source>
</evidence>
<evidence type="ECO:0000256" key="14">
    <source>
        <dbReference type="ARBA" id="ARBA00023136"/>
    </source>
</evidence>
<dbReference type="SMART" id="SM00958">
    <property type="entry name" value="SecA_PP_bind"/>
    <property type="match status" value="1"/>
</dbReference>
<dbReference type="SUPFAM" id="SSF81767">
    <property type="entry name" value="Pre-protein crosslinking domain of SecA"/>
    <property type="match status" value="1"/>
</dbReference>
<dbReference type="GO" id="GO:0005829">
    <property type="term" value="C:cytosol"/>
    <property type="evidence" value="ECO:0007669"/>
    <property type="project" value="TreeGrafter"/>
</dbReference>
<evidence type="ECO:0000259" key="17">
    <source>
        <dbReference type="PROSITE" id="PS51192"/>
    </source>
</evidence>
<comment type="catalytic activity">
    <reaction evidence="15">
        <text>ATP + H2O + cellular proteinSide 1 = ADP + phosphate + cellular proteinSide 2.</text>
        <dbReference type="EC" id="7.4.2.8"/>
    </reaction>
</comment>
<comment type="function">
    <text evidence="15">Part of the Sec protein translocase complex. Interacts with the SecYEG preprotein conducting channel. Has a central role in coupling the hydrolysis of ATP to the transfer of proteins into and across the cell membrane, serving as an ATP-driven molecular motor driving the stepwise translocation of polypeptide chains across the membrane.</text>
</comment>
<dbReference type="SMART" id="SM00957">
    <property type="entry name" value="SecA_DEAD"/>
    <property type="match status" value="1"/>
</dbReference>
<dbReference type="InterPro" id="IPR020937">
    <property type="entry name" value="SecA_CS"/>
</dbReference>
<reference evidence="20 21" key="1">
    <citation type="submission" date="2015-11" db="EMBL/GenBank/DDBJ databases">
        <title>Evidence for parallel genomic evolution in an endosymbiosis of termite gut flagellates.</title>
        <authorList>
            <person name="Zheng H."/>
        </authorList>
    </citation>
    <scope>NUCLEOTIDE SEQUENCE [LARGE SCALE GENOMIC DNA]</scope>
    <source>
        <strain evidence="20 21">CET450</strain>
    </source>
</reference>
<accession>A0A1E5ILG0</accession>
<dbReference type="HAMAP" id="MF_01382">
    <property type="entry name" value="SecA"/>
    <property type="match status" value="1"/>
</dbReference>
<dbReference type="InterPro" id="IPR014001">
    <property type="entry name" value="Helicase_ATP-bd"/>
</dbReference>
<dbReference type="GO" id="GO:0031522">
    <property type="term" value="C:cell envelope Sec protein transport complex"/>
    <property type="evidence" value="ECO:0007669"/>
    <property type="project" value="TreeGrafter"/>
</dbReference>
<evidence type="ECO:0000256" key="13">
    <source>
        <dbReference type="ARBA" id="ARBA00023010"/>
    </source>
</evidence>
<feature type="domain" description="SecA family profile" evidence="19">
    <location>
        <begin position="2"/>
        <end position="598"/>
    </location>
</feature>
<feature type="domain" description="Helicase C-terminal" evidence="18">
    <location>
        <begin position="423"/>
        <end position="614"/>
    </location>
</feature>
<dbReference type="InterPro" id="IPR011115">
    <property type="entry name" value="SecA_DEAD"/>
</dbReference>
<dbReference type="NCBIfam" id="TIGR00963">
    <property type="entry name" value="secA"/>
    <property type="match status" value="1"/>
</dbReference>
<dbReference type="PROSITE" id="PS51196">
    <property type="entry name" value="SECA_MOTOR_DEAD"/>
    <property type="match status" value="1"/>
</dbReference>
<comment type="cofactor">
    <cofactor evidence="1">
        <name>Zn(2+)</name>
        <dbReference type="ChEBI" id="CHEBI:29105"/>
    </cofactor>
</comment>
<evidence type="ECO:0000256" key="8">
    <source>
        <dbReference type="ARBA" id="ARBA00022741"/>
    </source>
</evidence>
<keyword evidence="12 15" id="KW-1278">Translocase</keyword>
<dbReference type="Pfam" id="PF07517">
    <property type="entry name" value="SecA_DEAD"/>
    <property type="match status" value="1"/>
</dbReference>
<dbReference type="FunFam" id="3.90.1440.10:FF:000002">
    <property type="entry name" value="Protein translocase subunit SecA"/>
    <property type="match status" value="1"/>
</dbReference>
<dbReference type="PANTHER" id="PTHR30612:SF0">
    <property type="entry name" value="CHLOROPLAST PROTEIN-TRANSPORTING ATPASE"/>
    <property type="match status" value="1"/>
</dbReference>
<dbReference type="PROSITE" id="PS01312">
    <property type="entry name" value="SECA"/>
    <property type="match status" value="1"/>
</dbReference>
<keyword evidence="13 15" id="KW-0811">Translocation</keyword>
<dbReference type="EC" id="7.4.2.8" evidence="15"/>
<dbReference type="InterPro" id="IPR027417">
    <property type="entry name" value="P-loop_NTPase"/>
</dbReference>
<dbReference type="NCBIfam" id="NF006630">
    <property type="entry name" value="PRK09200.1"/>
    <property type="match status" value="1"/>
</dbReference>
<dbReference type="GO" id="GO:0017038">
    <property type="term" value="P:protein import"/>
    <property type="evidence" value="ECO:0007669"/>
    <property type="project" value="InterPro"/>
</dbReference>
<dbReference type="GO" id="GO:0065002">
    <property type="term" value="P:intracellular protein transmembrane transport"/>
    <property type="evidence" value="ECO:0007669"/>
    <property type="project" value="UniProtKB-UniRule"/>
</dbReference>
<dbReference type="GO" id="GO:0043952">
    <property type="term" value="P:protein transport by the Sec complex"/>
    <property type="evidence" value="ECO:0007669"/>
    <property type="project" value="TreeGrafter"/>
</dbReference>
<dbReference type="Gene3D" id="3.90.1440.10">
    <property type="entry name" value="SecA, preprotein cross-linking domain"/>
    <property type="match status" value="1"/>
</dbReference>
<dbReference type="CDD" id="cd18803">
    <property type="entry name" value="SF2_C_secA"/>
    <property type="match status" value="1"/>
</dbReference>
<comment type="subcellular location">
    <subcellularLocation>
        <location evidence="15">Cell membrane</location>
        <topology evidence="15">Peripheral membrane protein</topology>
        <orientation evidence="15">Cytoplasmic side</orientation>
    </subcellularLocation>
    <subcellularLocation>
        <location evidence="15">Cytoplasm</location>
    </subcellularLocation>
    <subcellularLocation>
        <location evidence="2">Membrane</location>
        <topology evidence="2">Peripheral membrane protein</topology>
    </subcellularLocation>
    <text evidence="15">Distribution is 50-50.</text>
</comment>
<dbReference type="AlphaFoldDB" id="A0A1E5ILG0"/>
<feature type="binding site" evidence="15">
    <location>
        <begin position="104"/>
        <end position="108"/>
    </location>
    <ligand>
        <name>ATP</name>
        <dbReference type="ChEBI" id="CHEBI:30616"/>
    </ligand>
</feature>
<dbReference type="GO" id="GO:0005886">
    <property type="term" value="C:plasma membrane"/>
    <property type="evidence" value="ECO:0007669"/>
    <property type="project" value="UniProtKB-SubCell"/>
</dbReference>
<keyword evidence="21" id="KW-1185">Reference proteome</keyword>
<dbReference type="Pfam" id="PF02810">
    <property type="entry name" value="SEC-C"/>
    <property type="match status" value="1"/>
</dbReference>
<sequence>MKSILVAIFGSQNDRDIKAIQPIVEKINVLEPCIKKLTDDELKAKTVEFRERLSKGETQDDILPEAFACVREASVRTVGLRHFDVQLVGGYILHKGKIAEMKTGEGKTLVATLAAYLNALPQTGVHIVTVNDYLAKRDKEWMGVIYEKLGLTVGNVESETKNEERRMAYSCDITYVTNNEIGFDYLRDNMVIAKEDRVLRPLNYAIIDEVDSILIDEARTPLIISGAGKESTNKYYISERIVHTLKGRKITENEEMKAKYDDINLAKGYDYLIDEKNHSAVLTEQGVQTAEKMLGVKNIYDDLQSEWVHHITQAIKAHNLYRRDVEYVVKDGEVIIVDEFTGRLMPGRRWSDGLHQAIEAKENLKIADENQTLATITFQNFFRMYKKIAGMTGTATTESEEFWEIYKLGVVEVPTNSPMIRKDYLDVIYRTEKEKDNAIVSEIESLWKKEQPVLVGTRSIEKSEKISTMLRRKGIPHQVLNAKYHEIEAQIIAGAGAKSAVTIATNMAGRGTDILLGAGSAVQNEEVKKSGGLHIIGTERHESRRIDNQLRGRSGRQGDPGSSKFFLSMEDELMRIFGSDKMSVIMQKLGLKENEDIHHPWISKAVENAQRKVEGMNFDIRKQLIDFDNVMNKQREAVYKLRNEILEGENIADTIKDMINEVIEEKITAWAIGKYAEEWDWASIDVWLLRIFGIKYEIENKDEINDLTRESAQSAISGKVFEEYEHRKEQLTPELMLNMQRIVLLQMIDSSWRDHLYELDQLKHCIGFRAYAQKDPKVEYQKESFALFESMMKRVRDNTVEYTFKIQVDVKLQKMDTQRTNSDFRKNDGNKVNKWLNKIGRNDPCLCGSGKKFKKCCGA</sequence>
<dbReference type="PROSITE" id="PS51194">
    <property type="entry name" value="HELICASE_CTER"/>
    <property type="match status" value="1"/>
</dbReference>
<dbReference type="GO" id="GO:0046872">
    <property type="term" value="F:metal ion binding"/>
    <property type="evidence" value="ECO:0007669"/>
    <property type="project" value="UniProtKB-KW"/>
</dbReference>
<evidence type="ECO:0000256" key="16">
    <source>
        <dbReference type="RuleBase" id="RU003874"/>
    </source>
</evidence>
<dbReference type="Proteomes" id="UP000095237">
    <property type="component" value="Unassembled WGS sequence"/>
</dbReference>
<comment type="similarity">
    <text evidence="3 15 16">Belongs to the SecA family.</text>
</comment>
<keyword evidence="14 15" id="KW-0472">Membrane</keyword>
<evidence type="ECO:0000256" key="11">
    <source>
        <dbReference type="ARBA" id="ARBA00022927"/>
    </source>
</evidence>
<keyword evidence="7" id="KW-0479">Metal-binding</keyword>
<name>A0A1E5ILG0_ENDTX</name>
<dbReference type="PROSITE" id="PS51192">
    <property type="entry name" value="HELICASE_ATP_BIND_1"/>
    <property type="match status" value="1"/>
</dbReference>
<dbReference type="GO" id="GO:0005524">
    <property type="term" value="F:ATP binding"/>
    <property type="evidence" value="ECO:0007669"/>
    <property type="project" value="UniProtKB-UniRule"/>
</dbReference>